<evidence type="ECO:0000313" key="4">
    <source>
        <dbReference type="EMBL" id="MCY0147591.1"/>
    </source>
</evidence>
<evidence type="ECO:0000256" key="2">
    <source>
        <dbReference type="SAM" id="Phobius"/>
    </source>
</evidence>
<comment type="similarity">
    <text evidence="1">Belongs to the ATP-dependent AMP-binding enzyme family.</text>
</comment>
<comment type="caution">
    <text evidence="4">The sequence shown here is derived from an EMBL/GenBank/DDBJ whole genome shotgun (WGS) entry which is preliminary data.</text>
</comment>
<dbReference type="Gene3D" id="3.30.300.30">
    <property type="match status" value="1"/>
</dbReference>
<name>A0ABT3Z8I9_9HYPH</name>
<dbReference type="PANTHER" id="PTHR43201">
    <property type="entry name" value="ACYL-COA SYNTHETASE"/>
    <property type="match status" value="1"/>
</dbReference>
<keyword evidence="2" id="KW-0472">Membrane</keyword>
<dbReference type="InterPro" id="IPR020845">
    <property type="entry name" value="AMP-binding_CS"/>
</dbReference>
<keyword evidence="2" id="KW-1133">Transmembrane helix</keyword>
<gene>
    <name evidence="4" type="ORF">OEG84_07655</name>
</gene>
<evidence type="ECO:0000313" key="5">
    <source>
        <dbReference type="Proteomes" id="UP001073227"/>
    </source>
</evidence>
<feature type="domain" description="AMP-dependent synthetase/ligase" evidence="3">
    <location>
        <begin position="240"/>
        <end position="596"/>
    </location>
</feature>
<dbReference type="SUPFAM" id="SSF56801">
    <property type="entry name" value="Acetyl-CoA synthetase-like"/>
    <property type="match status" value="1"/>
</dbReference>
<dbReference type="EMBL" id="JAOVZR010000001">
    <property type="protein sequence ID" value="MCY0147591.1"/>
    <property type="molecule type" value="Genomic_DNA"/>
</dbReference>
<dbReference type="InterPro" id="IPR000873">
    <property type="entry name" value="AMP-dep_synth/lig_dom"/>
</dbReference>
<dbReference type="Gene3D" id="3.40.50.12780">
    <property type="entry name" value="N-terminal domain of ligase-like"/>
    <property type="match status" value="1"/>
</dbReference>
<dbReference type="InterPro" id="IPR042099">
    <property type="entry name" value="ANL_N_sf"/>
</dbReference>
<dbReference type="Pfam" id="PF00501">
    <property type="entry name" value="AMP-binding"/>
    <property type="match status" value="1"/>
</dbReference>
<keyword evidence="2" id="KW-0812">Transmembrane</keyword>
<accession>A0ABT3Z8I9</accession>
<proteinExistence type="inferred from homology"/>
<keyword evidence="5" id="KW-1185">Reference proteome</keyword>
<dbReference type="PANTHER" id="PTHR43201:SF8">
    <property type="entry name" value="ACYL-COA SYNTHETASE FAMILY MEMBER 3"/>
    <property type="match status" value="1"/>
</dbReference>
<reference evidence="4" key="1">
    <citation type="submission" date="2022-10" db="EMBL/GenBank/DDBJ databases">
        <title>Hoeflea sp. G2-23, isolated from marine algae.</title>
        <authorList>
            <person name="Kristyanto S."/>
            <person name="Kim J.M."/>
            <person name="Jeon C.O."/>
        </authorList>
    </citation>
    <scope>NUCLEOTIDE SEQUENCE</scope>
    <source>
        <strain evidence="4">G2-23</strain>
    </source>
</reference>
<dbReference type="RefSeq" id="WP_267653193.1">
    <property type="nucleotide sequence ID" value="NZ_JAOVZR010000001.1"/>
</dbReference>
<sequence length="745" mass="80317">MSGTAATLIVILLAVGLIAAFYTARTYRVGWVQGIGLLKLRTLFRLELPEGKLAGSDETNGPVIHVYSRQSGLDVAVLWSVLDRQCLHLLHADDRRSLTLFGMRLFARTGADDYNQALEAALASGASVTVPFPPDIEPSQETLENYADLARLARKHRARLNAFHVGGAVFSLWSARPPAEAPRKFLPRLRLAQSGLLDLCDPTPPANGATAARDQDRIHDLLALARFNSNDFSRGLFLAFRDAADRYGRSDPVLEDALGGKLTYKRLLVGARALGARFEKISQPGEALGVLLPNANAVMVTFLAIQSAGRVAAMLNYTAGPAAILSALSTAKIKSVLVSRAFIEKAGLEPLVEAITGAGVTIVWLEDLRESITFLEKASAFINWRRPLRPVNAADPAVILFTSGSEGTPKGVVLSHKNLHANAAQAEARIDISPKDKLFNVLPVFHSFGLTGGAILPLLFGVRLFFYPSPLHYRIIPAVAREVRPTILFGTDTFLAGYARTAKDTDFESLRLIVAGAEAVRDETRRVYHQRFGAAILEGFGMTEVAPVAAVNSASHGKDGTVGRLLPAMALRLEPVEGISTGGRLFVSGPNVMLGYMRASAPGVLEPLADGWHDSGDIVEIDGNGFIAIRGRAKRFAKIAGEMVSLGAIELLVQKLWPEAQHAAVAVEDTRKGERIVLVTTKMPALREELRSYSRRFGAADLMVPGEIINVEEIPVLGSGKTDYVSAQKIVDEWVSSHQAGGKAD</sequence>
<protein>
    <submittedName>
        <fullName evidence="4">AMP-binding protein</fullName>
    </submittedName>
</protein>
<dbReference type="Proteomes" id="UP001073227">
    <property type="component" value="Unassembled WGS sequence"/>
</dbReference>
<dbReference type="InterPro" id="IPR045851">
    <property type="entry name" value="AMP-bd_C_sf"/>
</dbReference>
<organism evidence="4 5">
    <name type="scientific">Hoeflea algicola</name>
    <dbReference type="NCBI Taxonomy" id="2983763"/>
    <lineage>
        <taxon>Bacteria</taxon>
        <taxon>Pseudomonadati</taxon>
        <taxon>Pseudomonadota</taxon>
        <taxon>Alphaproteobacteria</taxon>
        <taxon>Hyphomicrobiales</taxon>
        <taxon>Rhizobiaceae</taxon>
        <taxon>Hoeflea</taxon>
    </lineage>
</organism>
<evidence type="ECO:0000256" key="1">
    <source>
        <dbReference type="ARBA" id="ARBA00006432"/>
    </source>
</evidence>
<dbReference type="PROSITE" id="PS00455">
    <property type="entry name" value="AMP_BINDING"/>
    <property type="match status" value="1"/>
</dbReference>
<feature type="transmembrane region" description="Helical" evidence="2">
    <location>
        <begin position="444"/>
        <end position="466"/>
    </location>
</feature>
<evidence type="ECO:0000259" key="3">
    <source>
        <dbReference type="Pfam" id="PF00501"/>
    </source>
</evidence>